<dbReference type="Proteomes" id="UP000287033">
    <property type="component" value="Unassembled WGS sequence"/>
</dbReference>
<evidence type="ECO:0000313" key="2">
    <source>
        <dbReference type="EMBL" id="GCC36173.1"/>
    </source>
</evidence>
<sequence>MVLPRGSSHSHTRYTVLPAHRAFAKTRARLEGSERTRARSRRSGPLGSGSERTRARSRRSGPLGSGSVWVREDTAAFGWTREDSGAVQAFGRTRRRVRAAPGARW</sequence>
<name>A0A401T0K2_CHIPU</name>
<feature type="region of interest" description="Disordered" evidence="1">
    <location>
        <begin position="1"/>
        <end position="20"/>
    </location>
</feature>
<accession>A0A401T0K2</accession>
<protein>
    <submittedName>
        <fullName evidence="2">Uncharacterized protein</fullName>
    </submittedName>
</protein>
<dbReference type="AlphaFoldDB" id="A0A401T0K2"/>
<comment type="caution">
    <text evidence="2">The sequence shown here is derived from an EMBL/GenBank/DDBJ whole genome shotgun (WGS) entry which is preliminary data.</text>
</comment>
<keyword evidence="3" id="KW-1185">Reference proteome</keyword>
<organism evidence="2 3">
    <name type="scientific">Chiloscyllium punctatum</name>
    <name type="common">Brownbanded bambooshark</name>
    <name type="synonym">Hemiscyllium punctatum</name>
    <dbReference type="NCBI Taxonomy" id="137246"/>
    <lineage>
        <taxon>Eukaryota</taxon>
        <taxon>Metazoa</taxon>
        <taxon>Chordata</taxon>
        <taxon>Craniata</taxon>
        <taxon>Vertebrata</taxon>
        <taxon>Chondrichthyes</taxon>
        <taxon>Elasmobranchii</taxon>
        <taxon>Galeomorphii</taxon>
        <taxon>Galeoidea</taxon>
        <taxon>Orectolobiformes</taxon>
        <taxon>Hemiscylliidae</taxon>
        <taxon>Chiloscyllium</taxon>
    </lineage>
</organism>
<evidence type="ECO:0000313" key="3">
    <source>
        <dbReference type="Proteomes" id="UP000287033"/>
    </source>
</evidence>
<evidence type="ECO:0000256" key="1">
    <source>
        <dbReference type="SAM" id="MobiDB-lite"/>
    </source>
</evidence>
<feature type="compositionally biased region" description="Basic and acidic residues" evidence="1">
    <location>
        <begin position="28"/>
        <end position="37"/>
    </location>
</feature>
<dbReference type="EMBL" id="BEZZ01000793">
    <property type="protein sequence ID" value="GCC36173.1"/>
    <property type="molecule type" value="Genomic_DNA"/>
</dbReference>
<reference evidence="2 3" key="1">
    <citation type="journal article" date="2018" name="Nat. Ecol. Evol.">
        <title>Shark genomes provide insights into elasmobranch evolution and the origin of vertebrates.</title>
        <authorList>
            <person name="Hara Y"/>
            <person name="Yamaguchi K"/>
            <person name="Onimaru K"/>
            <person name="Kadota M"/>
            <person name="Koyanagi M"/>
            <person name="Keeley SD"/>
            <person name="Tatsumi K"/>
            <person name="Tanaka K"/>
            <person name="Motone F"/>
            <person name="Kageyama Y"/>
            <person name="Nozu R"/>
            <person name="Adachi N"/>
            <person name="Nishimura O"/>
            <person name="Nakagawa R"/>
            <person name="Tanegashima C"/>
            <person name="Kiyatake I"/>
            <person name="Matsumoto R"/>
            <person name="Murakumo K"/>
            <person name="Nishida K"/>
            <person name="Terakita A"/>
            <person name="Kuratani S"/>
            <person name="Sato K"/>
            <person name="Hyodo S Kuraku.S."/>
        </authorList>
    </citation>
    <scope>NUCLEOTIDE SEQUENCE [LARGE SCALE GENOMIC DNA]</scope>
</reference>
<gene>
    <name evidence="2" type="ORF">chiPu_0014665</name>
</gene>
<feature type="region of interest" description="Disordered" evidence="1">
    <location>
        <begin position="25"/>
        <end position="67"/>
    </location>
</feature>
<proteinExistence type="predicted"/>